<evidence type="ECO:0000259" key="2">
    <source>
        <dbReference type="Pfam" id="PF12937"/>
    </source>
</evidence>
<evidence type="ECO:0000313" key="3">
    <source>
        <dbReference type="EMBL" id="KIM25673.1"/>
    </source>
</evidence>
<organism evidence="3 4">
    <name type="scientific">Serendipita vermifera MAFF 305830</name>
    <dbReference type="NCBI Taxonomy" id="933852"/>
    <lineage>
        <taxon>Eukaryota</taxon>
        <taxon>Fungi</taxon>
        <taxon>Dikarya</taxon>
        <taxon>Basidiomycota</taxon>
        <taxon>Agaricomycotina</taxon>
        <taxon>Agaricomycetes</taxon>
        <taxon>Sebacinales</taxon>
        <taxon>Serendipitaceae</taxon>
        <taxon>Serendipita</taxon>
    </lineage>
</organism>
<dbReference type="EMBL" id="KN824312">
    <property type="protein sequence ID" value="KIM25673.1"/>
    <property type="molecule type" value="Genomic_DNA"/>
</dbReference>
<feature type="compositionally biased region" description="Polar residues" evidence="1">
    <location>
        <begin position="11"/>
        <end position="25"/>
    </location>
</feature>
<dbReference type="Gene3D" id="3.80.10.10">
    <property type="entry name" value="Ribonuclease Inhibitor"/>
    <property type="match status" value="1"/>
</dbReference>
<gene>
    <name evidence="3" type="ORF">M408DRAFT_25998</name>
</gene>
<reference evidence="4" key="2">
    <citation type="submission" date="2015-01" db="EMBL/GenBank/DDBJ databases">
        <title>Evolutionary Origins and Diversification of the Mycorrhizal Mutualists.</title>
        <authorList>
            <consortium name="DOE Joint Genome Institute"/>
            <consortium name="Mycorrhizal Genomics Consortium"/>
            <person name="Kohler A."/>
            <person name="Kuo A."/>
            <person name="Nagy L.G."/>
            <person name="Floudas D."/>
            <person name="Copeland A."/>
            <person name="Barry K.W."/>
            <person name="Cichocki N."/>
            <person name="Veneault-Fourrey C."/>
            <person name="LaButti K."/>
            <person name="Lindquist E.A."/>
            <person name="Lipzen A."/>
            <person name="Lundell T."/>
            <person name="Morin E."/>
            <person name="Murat C."/>
            <person name="Riley R."/>
            <person name="Ohm R."/>
            <person name="Sun H."/>
            <person name="Tunlid A."/>
            <person name="Henrissat B."/>
            <person name="Grigoriev I.V."/>
            <person name="Hibbett D.S."/>
            <person name="Martin F."/>
        </authorList>
    </citation>
    <scope>NUCLEOTIDE SEQUENCE [LARGE SCALE GENOMIC DNA]</scope>
    <source>
        <strain evidence="4">MAFF 305830</strain>
    </source>
</reference>
<dbReference type="STRING" id="933852.A0A0C2WH15"/>
<feature type="domain" description="F-box" evidence="2">
    <location>
        <begin position="115"/>
        <end position="173"/>
    </location>
</feature>
<evidence type="ECO:0000313" key="4">
    <source>
        <dbReference type="Proteomes" id="UP000054097"/>
    </source>
</evidence>
<dbReference type="Pfam" id="PF12937">
    <property type="entry name" value="F-box-like"/>
    <property type="match status" value="1"/>
</dbReference>
<feature type="region of interest" description="Disordered" evidence="1">
    <location>
        <begin position="1"/>
        <end position="25"/>
    </location>
</feature>
<name>A0A0C2WH15_SERVB</name>
<dbReference type="InterPro" id="IPR001810">
    <property type="entry name" value="F-box_dom"/>
</dbReference>
<dbReference type="InterPro" id="IPR032675">
    <property type="entry name" value="LRR_dom_sf"/>
</dbReference>
<proteinExistence type="predicted"/>
<dbReference type="Proteomes" id="UP000054097">
    <property type="component" value="Unassembled WGS sequence"/>
</dbReference>
<dbReference type="HOGENOM" id="CLU_032935_2_0_1"/>
<sequence length="591" mass="66694">MSTALVPINKLANTSTSLPNPNATRNRVPNERELQTLRSIAKIKSELVESIDAKILEAQSAHKEAMARYQAQQLVLDSLLSEVHTTKQLAEVLESQKRTLEGEMDDIRGLMNPLRRLPVETLSHIFSMTAPTVDATLKYYRECARNANRIMLVCRSWRDVALHCPALWTSIFIDLTAEIPITEVIWERFVKRVKRSPVFIFLSMSIGWQEGNEKSKSIEATRRIIGSALQVCDLRRLPVIQQLKIRASETLGTKVSLSLISQFPVGELDQLVVDCTDEDPESEWWSAFFTRFPPFNTLKINEGYDFAFDNSTSFPSIKNLALKHCTRCAIPDLLRSTPNLEHLRVGYSYDAEDVTPSLTEYNLPNLKSLSIEGAWSFPEISLLRAPNLTAFRLYADEGEPDCDYTGFLQPCQLLVTVEVNVENIFIPFIAEAAPNILHLTLRVTEPHLLSISRWEENGHSVTLPFPILRTLTLHYFSSDKDVSDFQYFDELVATRCLPRSNAASKLDSSLSPLQTLTIIHYNSDIRLALMSSMHYHTATACISGGTFSVTLSWVLGHDEALALSSGKETGYSQRETLLIKSYAADRFQWLS</sequence>
<accession>A0A0C2WH15</accession>
<dbReference type="OrthoDB" id="2884925at2759"/>
<keyword evidence="4" id="KW-1185">Reference proteome</keyword>
<dbReference type="Gene3D" id="1.20.1280.50">
    <property type="match status" value="1"/>
</dbReference>
<evidence type="ECO:0000256" key="1">
    <source>
        <dbReference type="SAM" id="MobiDB-lite"/>
    </source>
</evidence>
<dbReference type="SUPFAM" id="SSF52047">
    <property type="entry name" value="RNI-like"/>
    <property type="match status" value="1"/>
</dbReference>
<protein>
    <recommendedName>
        <fullName evidence="2">F-box domain-containing protein</fullName>
    </recommendedName>
</protein>
<dbReference type="AlphaFoldDB" id="A0A0C2WH15"/>
<reference evidence="3 4" key="1">
    <citation type="submission" date="2014-04" db="EMBL/GenBank/DDBJ databases">
        <authorList>
            <consortium name="DOE Joint Genome Institute"/>
            <person name="Kuo A."/>
            <person name="Zuccaro A."/>
            <person name="Kohler A."/>
            <person name="Nagy L.G."/>
            <person name="Floudas D."/>
            <person name="Copeland A."/>
            <person name="Barry K.W."/>
            <person name="Cichocki N."/>
            <person name="Veneault-Fourrey C."/>
            <person name="LaButti K."/>
            <person name="Lindquist E.A."/>
            <person name="Lipzen A."/>
            <person name="Lundell T."/>
            <person name="Morin E."/>
            <person name="Murat C."/>
            <person name="Sun H."/>
            <person name="Tunlid A."/>
            <person name="Henrissat B."/>
            <person name="Grigoriev I.V."/>
            <person name="Hibbett D.S."/>
            <person name="Martin F."/>
            <person name="Nordberg H.P."/>
            <person name="Cantor M.N."/>
            <person name="Hua S.X."/>
        </authorList>
    </citation>
    <scope>NUCLEOTIDE SEQUENCE [LARGE SCALE GENOMIC DNA]</scope>
    <source>
        <strain evidence="3 4">MAFF 305830</strain>
    </source>
</reference>